<feature type="domain" description="DH" evidence="4">
    <location>
        <begin position="203"/>
        <end position="389"/>
    </location>
</feature>
<dbReference type="PROSITE" id="PS50003">
    <property type="entry name" value="PH_DOMAIN"/>
    <property type="match status" value="1"/>
</dbReference>
<protein>
    <recommendedName>
        <fullName evidence="7">DH domain-containing protein</fullName>
    </recommendedName>
</protein>
<dbReference type="InterPro" id="IPR000219">
    <property type="entry name" value="DH_dom"/>
</dbReference>
<dbReference type="Gene3D" id="1.20.900.10">
    <property type="entry name" value="Dbl homology (DH) domain"/>
    <property type="match status" value="1"/>
</dbReference>
<feature type="coiled-coil region" evidence="1">
    <location>
        <begin position="1049"/>
        <end position="1076"/>
    </location>
</feature>
<feature type="region of interest" description="Disordered" evidence="2">
    <location>
        <begin position="1"/>
        <end position="47"/>
    </location>
</feature>
<evidence type="ECO:0000256" key="2">
    <source>
        <dbReference type="SAM" id="MobiDB-lite"/>
    </source>
</evidence>
<dbReference type="InterPro" id="IPR035899">
    <property type="entry name" value="DBL_dom_sf"/>
</dbReference>
<evidence type="ECO:0000313" key="5">
    <source>
        <dbReference type="EMBL" id="CAL1608024.1"/>
    </source>
</evidence>
<gene>
    <name evidence="5" type="ORF">KC01_LOCUS35018</name>
</gene>
<dbReference type="GO" id="GO:0005737">
    <property type="term" value="C:cytoplasm"/>
    <property type="evidence" value="ECO:0007669"/>
    <property type="project" value="TreeGrafter"/>
</dbReference>
<dbReference type="InterPro" id="IPR001849">
    <property type="entry name" value="PH_domain"/>
</dbReference>
<keyword evidence="1" id="KW-0175">Coiled coil</keyword>
<evidence type="ECO:0000259" key="3">
    <source>
        <dbReference type="PROSITE" id="PS50003"/>
    </source>
</evidence>
<proteinExistence type="predicted"/>
<dbReference type="PANTHER" id="PTHR12673">
    <property type="entry name" value="FACIOGENITAL DYSPLASIA PROTEIN"/>
    <property type="match status" value="1"/>
</dbReference>
<feature type="compositionally biased region" description="Low complexity" evidence="2">
    <location>
        <begin position="14"/>
        <end position="24"/>
    </location>
</feature>
<name>A0AAV2M3Y2_KNICA</name>
<feature type="domain" description="PH" evidence="3">
    <location>
        <begin position="418"/>
        <end position="512"/>
    </location>
</feature>
<accession>A0AAV2M3Y2</accession>
<keyword evidence="6" id="KW-1185">Reference proteome</keyword>
<dbReference type="GO" id="GO:0005085">
    <property type="term" value="F:guanyl-nucleotide exchange factor activity"/>
    <property type="evidence" value="ECO:0007669"/>
    <property type="project" value="InterPro"/>
</dbReference>
<feature type="coiled-coil region" evidence="1">
    <location>
        <begin position="772"/>
        <end position="799"/>
    </location>
</feature>
<dbReference type="EMBL" id="OZ035828">
    <property type="protein sequence ID" value="CAL1608024.1"/>
    <property type="molecule type" value="Genomic_DNA"/>
</dbReference>
<organism evidence="5 6">
    <name type="scientific">Knipowitschia caucasica</name>
    <name type="common">Caucasian dwarf goby</name>
    <name type="synonym">Pomatoschistus caucasicus</name>
    <dbReference type="NCBI Taxonomy" id="637954"/>
    <lineage>
        <taxon>Eukaryota</taxon>
        <taxon>Metazoa</taxon>
        <taxon>Chordata</taxon>
        <taxon>Craniata</taxon>
        <taxon>Vertebrata</taxon>
        <taxon>Euteleostomi</taxon>
        <taxon>Actinopterygii</taxon>
        <taxon>Neopterygii</taxon>
        <taxon>Teleostei</taxon>
        <taxon>Neoteleostei</taxon>
        <taxon>Acanthomorphata</taxon>
        <taxon>Gobiaria</taxon>
        <taxon>Gobiiformes</taxon>
        <taxon>Gobioidei</taxon>
        <taxon>Gobiidae</taxon>
        <taxon>Gobiinae</taxon>
        <taxon>Knipowitschia</taxon>
    </lineage>
</organism>
<sequence length="1305" mass="150000">MNSDCCKPSPPGLLSPHSPLMSSSRGPKPSVAPKPKKLFQNGTPTPLRQGYANGSLKCVFFDKGNGLKTQDVVHIVLKSDDGNHIDEDWRLSTLTEKTDSLETLDTVEEMPQRRPVKQFPFTEYYERSNRKRATVNDTDGYVDMSSLPGFEKKMQPMQDETESAYTEAYNVCPVAVAPVRDEDQGRTSEEDCVYERQPDGHSRAYYVAKELLDTERKHIKVLKLLHEDFREAVMSVVDAEMKPVMEEDRLREILIELPDVYNLHRRILCELEGRVRLWSDSQKMADIFLSRKSEFLVFTTFIGHYDRSVALLEESCRTSPRLCAVVQDFENRVKSSLKHQLLQVVVRVAQYRMLLTDYLNNLSPDSQEYEDTQAAVTIVSDIAYQANDSLENGENLLRLVNIDYSVRGQSDLLQPGRVFIKEGTLMKVSRKSRQPRHLFLMNDILLYTFPQQDGKYRLKNTLSLDGLKVTKPIVDEVQNALRIDSEELSITLSASSLVEREEWFLTLSHTVSEHARAPTDFFSSFIYPSVNQISTYIHKSKSSSYQLDKYRINVLEYQIGKLREECARTHITREEQTTSQQQERKQQEKSQACAAKLLSEMKQDFNSVNEEVCDILKDCVVKTRELPYKAEKLMEKVVAQEQLLEKLQQSFLIRDQFIATSKSKRLELEEEVNTLRGRNTSLTAEMALKDQGHVEERTKITKDCTLKVTALQEQMEGLQQSLINKDQIIAANQSRTLELELDRETLSDRITSLTAEMVHKDQLYVEEKAKISKDCTLKVRALQEQMEGLQQSSREKDEMISSTQSRMLELENNIKAEVESLNLATELPFANTDELEDNPTVDLLRVHIHKLQKDMKTLRDRNSSLQAEMVFKEQSSVEEITKKSKEFILERSNLKDQIKELHQCRLEKDQTICELSTKLEYQNYQLTELEDSPVVVSLRECIHKLEMDVNTLSDRNISLTAEMVHKDQLYVEEMTKISNDCISKVSMLQEQMEGLQESLINKDQIIAANQSRTLELELDRETLSDRITSLTAEMVHKDQLYVEEKAKISKDCTLKVRALQEQMEGLQQSSREKDEMIASTQSRMLELENNIKAEVESLNLATELPFANTDELEDNPTVDLLRVHIHKLQKDMKTLRDRNSSLQAEMVFKDQSSVEEITKITKDYTLKVSSLQEQMEGLQQSLIDKDKIITTNQSLMSDFEIYRKALQDRITSLTAEMVFKDQSYQEENTKKDLENESFFDALDFVSEEKGVETSAYRTIGKYLIRGLIGLSAVTVSATGGFLLGRSVWSEDACCYCGFDETPAFF</sequence>
<dbReference type="SMART" id="SM00233">
    <property type="entry name" value="PH"/>
    <property type="match status" value="1"/>
</dbReference>
<reference evidence="5 6" key="1">
    <citation type="submission" date="2024-04" db="EMBL/GenBank/DDBJ databases">
        <authorList>
            <person name="Waldvogel A.-M."/>
            <person name="Schoenle A."/>
        </authorList>
    </citation>
    <scope>NUCLEOTIDE SEQUENCE [LARGE SCALE GENOMIC DNA]</scope>
</reference>
<dbReference type="SUPFAM" id="SSF48065">
    <property type="entry name" value="DBL homology domain (DH-domain)"/>
    <property type="match status" value="1"/>
</dbReference>
<dbReference type="SMART" id="SM00325">
    <property type="entry name" value="RhoGEF"/>
    <property type="match status" value="1"/>
</dbReference>
<dbReference type="CDD" id="cd00160">
    <property type="entry name" value="RhoGEF"/>
    <property type="match status" value="1"/>
</dbReference>
<evidence type="ECO:0000259" key="4">
    <source>
        <dbReference type="PROSITE" id="PS50010"/>
    </source>
</evidence>
<feature type="coiled-coil region" evidence="1">
    <location>
        <begin position="630"/>
        <end position="685"/>
    </location>
</feature>
<dbReference type="InterPro" id="IPR051092">
    <property type="entry name" value="FYVE_RhoGEF_PH"/>
</dbReference>
<feature type="coiled-coil region" evidence="1">
    <location>
        <begin position="841"/>
        <end position="875"/>
    </location>
</feature>
<dbReference type="Gene3D" id="2.30.29.30">
    <property type="entry name" value="Pleckstrin-homology domain (PH domain)/Phosphotyrosine-binding domain (PTB)"/>
    <property type="match status" value="1"/>
</dbReference>
<dbReference type="PROSITE" id="PS50010">
    <property type="entry name" value="DH_2"/>
    <property type="match status" value="1"/>
</dbReference>
<dbReference type="InterPro" id="IPR011993">
    <property type="entry name" value="PH-like_dom_sf"/>
</dbReference>
<dbReference type="Proteomes" id="UP001497482">
    <property type="component" value="Chromosome 6"/>
</dbReference>
<evidence type="ECO:0008006" key="7">
    <source>
        <dbReference type="Google" id="ProtNLM"/>
    </source>
</evidence>
<dbReference type="PANTHER" id="PTHR12673:SF13">
    <property type="entry name" value="FYVE, RHOGEF AND PH DOMAIN-CONTAINING PROTEIN 5"/>
    <property type="match status" value="1"/>
</dbReference>
<dbReference type="Pfam" id="PF00621">
    <property type="entry name" value="RhoGEF"/>
    <property type="match status" value="1"/>
</dbReference>
<dbReference type="SUPFAM" id="SSF50729">
    <property type="entry name" value="PH domain-like"/>
    <property type="match status" value="1"/>
</dbReference>
<evidence type="ECO:0000256" key="1">
    <source>
        <dbReference type="SAM" id="Coils"/>
    </source>
</evidence>
<dbReference type="Pfam" id="PF00169">
    <property type="entry name" value="PH"/>
    <property type="match status" value="1"/>
</dbReference>
<feature type="coiled-coil region" evidence="1">
    <location>
        <begin position="1118"/>
        <end position="1145"/>
    </location>
</feature>
<evidence type="ECO:0000313" key="6">
    <source>
        <dbReference type="Proteomes" id="UP001497482"/>
    </source>
</evidence>